<feature type="compositionally biased region" description="Polar residues" evidence="1">
    <location>
        <begin position="19"/>
        <end position="33"/>
    </location>
</feature>
<dbReference type="EMBL" id="BQNB010017362">
    <property type="protein sequence ID" value="GJT62273.1"/>
    <property type="molecule type" value="Genomic_DNA"/>
</dbReference>
<gene>
    <name evidence="2" type="ORF">Tco_1005806</name>
</gene>
<sequence length="181" mass="19906">SIASLVSVVEAPAPIDSTGLPSSTSVDQDAPSLSTSQSTHQSQSHVIPLSIEEELHDLEVAHMSNDHNFGILFPDTVSEEYSSSDVIPTTVHSDAPILECLKELNEFEHLKVWELVPCPDKVMVITLKLIYKVKFYELGGILKNKAPKEGIDFEEFFAPVARLEAVGIFLAFAAHMNIIVY</sequence>
<reference evidence="2" key="1">
    <citation type="journal article" date="2022" name="Int. J. Mol. Sci.">
        <title>Draft Genome of Tanacetum Coccineum: Genomic Comparison of Closely Related Tanacetum-Family Plants.</title>
        <authorList>
            <person name="Yamashiro T."/>
            <person name="Shiraishi A."/>
            <person name="Nakayama K."/>
            <person name="Satake H."/>
        </authorList>
    </citation>
    <scope>NUCLEOTIDE SEQUENCE</scope>
</reference>
<organism evidence="2 3">
    <name type="scientific">Tanacetum coccineum</name>
    <dbReference type="NCBI Taxonomy" id="301880"/>
    <lineage>
        <taxon>Eukaryota</taxon>
        <taxon>Viridiplantae</taxon>
        <taxon>Streptophyta</taxon>
        <taxon>Embryophyta</taxon>
        <taxon>Tracheophyta</taxon>
        <taxon>Spermatophyta</taxon>
        <taxon>Magnoliopsida</taxon>
        <taxon>eudicotyledons</taxon>
        <taxon>Gunneridae</taxon>
        <taxon>Pentapetalae</taxon>
        <taxon>asterids</taxon>
        <taxon>campanulids</taxon>
        <taxon>Asterales</taxon>
        <taxon>Asteraceae</taxon>
        <taxon>Asteroideae</taxon>
        <taxon>Anthemideae</taxon>
        <taxon>Anthemidinae</taxon>
        <taxon>Tanacetum</taxon>
    </lineage>
</organism>
<name>A0ABQ5FGV0_9ASTR</name>
<feature type="compositionally biased region" description="Low complexity" evidence="1">
    <location>
        <begin position="34"/>
        <end position="45"/>
    </location>
</feature>
<comment type="caution">
    <text evidence="2">The sequence shown here is derived from an EMBL/GenBank/DDBJ whole genome shotgun (WGS) entry which is preliminary data.</text>
</comment>
<reference evidence="2" key="2">
    <citation type="submission" date="2022-01" db="EMBL/GenBank/DDBJ databases">
        <authorList>
            <person name="Yamashiro T."/>
            <person name="Shiraishi A."/>
            <person name="Satake H."/>
            <person name="Nakayama K."/>
        </authorList>
    </citation>
    <scope>NUCLEOTIDE SEQUENCE</scope>
</reference>
<proteinExistence type="predicted"/>
<keyword evidence="3" id="KW-1185">Reference proteome</keyword>
<protein>
    <submittedName>
        <fullName evidence="2">Retrovirus-related pol polyprotein from transposon TNT 1-94</fullName>
    </submittedName>
</protein>
<feature type="region of interest" description="Disordered" evidence="1">
    <location>
        <begin position="14"/>
        <end position="45"/>
    </location>
</feature>
<dbReference type="Proteomes" id="UP001151760">
    <property type="component" value="Unassembled WGS sequence"/>
</dbReference>
<evidence type="ECO:0000256" key="1">
    <source>
        <dbReference type="SAM" id="MobiDB-lite"/>
    </source>
</evidence>
<accession>A0ABQ5FGV0</accession>
<evidence type="ECO:0000313" key="2">
    <source>
        <dbReference type="EMBL" id="GJT62273.1"/>
    </source>
</evidence>
<evidence type="ECO:0000313" key="3">
    <source>
        <dbReference type="Proteomes" id="UP001151760"/>
    </source>
</evidence>
<feature type="non-terminal residue" evidence="2">
    <location>
        <position position="1"/>
    </location>
</feature>